<evidence type="ECO:0000256" key="3">
    <source>
        <dbReference type="ARBA" id="ARBA00023128"/>
    </source>
</evidence>
<dbReference type="OrthoDB" id="198619at2759"/>
<dbReference type="InParanoid" id="A0A2R5GDH7"/>
<dbReference type="PANTHER" id="PTHR43261">
    <property type="entry name" value="TRANSLATION ELONGATION FACTOR G-RELATED"/>
    <property type="match status" value="1"/>
</dbReference>
<dbReference type="InterPro" id="IPR005225">
    <property type="entry name" value="Small_GTP-bd"/>
</dbReference>
<dbReference type="Proteomes" id="UP000241890">
    <property type="component" value="Unassembled WGS sequence"/>
</dbReference>
<evidence type="ECO:0000256" key="4">
    <source>
        <dbReference type="ARBA" id="ARBA00023134"/>
    </source>
</evidence>
<comment type="caution">
    <text evidence="7">The sequence shown here is derived from an EMBL/GenBank/DDBJ whole genome shotgun (WGS) entry which is preliminary data.</text>
</comment>
<gene>
    <name evidence="7" type="ORF">FCC1311_052282</name>
</gene>
<reference evidence="7 8" key="1">
    <citation type="submission" date="2017-12" db="EMBL/GenBank/DDBJ databases">
        <title>Sequencing, de novo assembly and annotation of complete genome of a new Thraustochytrid species, strain FCC1311.</title>
        <authorList>
            <person name="Sedici K."/>
            <person name="Godart F."/>
            <person name="Aiese Cigliano R."/>
            <person name="Sanseverino W."/>
            <person name="Barakat M."/>
            <person name="Ortet P."/>
            <person name="Marechal E."/>
            <person name="Cagnac O."/>
            <person name="Amato A."/>
        </authorList>
    </citation>
    <scope>NUCLEOTIDE SEQUENCE [LARGE SCALE GENOMIC DNA]</scope>
</reference>
<keyword evidence="3" id="KW-0496">Mitochondrion</keyword>
<dbReference type="FunFam" id="3.30.70.240:FF:000001">
    <property type="entry name" value="Elongation factor G"/>
    <property type="match status" value="1"/>
</dbReference>
<dbReference type="GO" id="GO:0032790">
    <property type="term" value="P:ribosome disassembly"/>
    <property type="evidence" value="ECO:0007669"/>
    <property type="project" value="TreeGrafter"/>
</dbReference>
<dbReference type="InterPro" id="IPR041095">
    <property type="entry name" value="EFG_II"/>
</dbReference>
<dbReference type="PRINTS" id="PR00315">
    <property type="entry name" value="ELONGATNFCT"/>
</dbReference>
<dbReference type="GO" id="GO:0032543">
    <property type="term" value="P:mitochondrial translation"/>
    <property type="evidence" value="ECO:0007669"/>
    <property type="project" value="TreeGrafter"/>
</dbReference>
<dbReference type="PANTHER" id="PTHR43261:SF1">
    <property type="entry name" value="RIBOSOME-RELEASING FACTOR 2, MITOCHONDRIAL"/>
    <property type="match status" value="1"/>
</dbReference>
<protein>
    <submittedName>
        <fullName evidence="7">Elongation factor G, mitochondrial</fullName>
    </submittedName>
</protein>
<evidence type="ECO:0000259" key="6">
    <source>
        <dbReference type="PROSITE" id="PS51722"/>
    </source>
</evidence>
<dbReference type="FunFam" id="3.40.50.300:FF:000514">
    <property type="entry name" value="Ribosome-releasing factor 2, mitochondrial"/>
    <property type="match status" value="1"/>
</dbReference>
<keyword evidence="8" id="KW-1185">Reference proteome</keyword>
<evidence type="ECO:0000313" key="7">
    <source>
        <dbReference type="EMBL" id="GBG29006.1"/>
    </source>
</evidence>
<name>A0A2R5GDH7_9STRA</name>
<dbReference type="InterPro" id="IPR031157">
    <property type="entry name" value="G_TR_CS"/>
</dbReference>
<dbReference type="InterPro" id="IPR027417">
    <property type="entry name" value="P-loop_NTPase"/>
</dbReference>
<dbReference type="SUPFAM" id="SSF50447">
    <property type="entry name" value="Translation proteins"/>
    <property type="match status" value="1"/>
</dbReference>
<evidence type="ECO:0000256" key="2">
    <source>
        <dbReference type="ARBA" id="ARBA00022917"/>
    </source>
</evidence>
<dbReference type="Gene3D" id="2.40.30.10">
    <property type="entry name" value="Translation factors"/>
    <property type="match status" value="1"/>
</dbReference>
<dbReference type="NCBIfam" id="TIGR00231">
    <property type="entry name" value="small_GTP"/>
    <property type="match status" value="1"/>
</dbReference>
<dbReference type="InterPro" id="IPR000795">
    <property type="entry name" value="T_Tr_GTP-bd_dom"/>
</dbReference>
<dbReference type="FunFam" id="3.30.70.870:FF:000002">
    <property type="entry name" value="Translation elongation factor 2"/>
    <property type="match status" value="1"/>
</dbReference>
<dbReference type="Gene3D" id="3.40.50.300">
    <property type="entry name" value="P-loop containing nucleotide triphosphate hydrolases"/>
    <property type="match status" value="1"/>
</dbReference>
<evidence type="ECO:0000256" key="1">
    <source>
        <dbReference type="ARBA" id="ARBA00022741"/>
    </source>
</evidence>
<dbReference type="InterPro" id="IPR053905">
    <property type="entry name" value="EF-G-like_DII"/>
</dbReference>
<feature type="region of interest" description="Disordered" evidence="5">
    <location>
        <begin position="537"/>
        <end position="607"/>
    </location>
</feature>
<dbReference type="GO" id="GO:0003746">
    <property type="term" value="F:translation elongation factor activity"/>
    <property type="evidence" value="ECO:0007669"/>
    <property type="project" value="UniProtKB-KW"/>
</dbReference>
<dbReference type="GO" id="GO:0005759">
    <property type="term" value="C:mitochondrial matrix"/>
    <property type="evidence" value="ECO:0007669"/>
    <property type="project" value="UniProtKB-ARBA"/>
</dbReference>
<dbReference type="CDD" id="cd01886">
    <property type="entry name" value="EF-G"/>
    <property type="match status" value="1"/>
</dbReference>
<keyword evidence="7" id="KW-0251">Elongation factor</keyword>
<dbReference type="Pfam" id="PF00679">
    <property type="entry name" value="EFG_C"/>
    <property type="match status" value="1"/>
</dbReference>
<dbReference type="InterPro" id="IPR035649">
    <property type="entry name" value="EFG_V"/>
</dbReference>
<dbReference type="PROSITE" id="PS51722">
    <property type="entry name" value="G_TR_2"/>
    <property type="match status" value="1"/>
</dbReference>
<evidence type="ECO:0000313" key="8">
    <source>
        <dbReference type="Proteomes" id="UP000241890"/>
    </source>
</evidence>
<dbReference type="GO" id="GO:0005525">
    <property type="term" value="F:GTP binding"/>
    <property type="evidence" value="ECO:0007669"/>
    <property type="project" value="UniProtKB-KW"/>
</dbReference>
<dbReference type="Pfam" id="PF14492">
    <property type="entry name" value="EFG_III"/>
    <property type="match status" value="1"/>
</dbReference>
<dbReference type="InterPro" id="IPR035647">
    <property type="entry name" value="EFG_III/V"/>
</dbReference>
<dbReference type="Pfam" id="PF00009">
    <property type="entry name" value="GTP_EFTU"/>
    <property type="match status" value="1"/>
</dbReference>
<accession>A0A2R5GDH7</accession>
<keyword evidence="2" id="KW-0648">Protein biosynthesis</keyword>
<dbReference type="SUPFAM" id="SSF54211">
    <property type="entry name" value="Ribosomal protein S5 domain 2-like"/>
    <property type="match status" value="1"/>
</dbReference>
<feature type="domain" description="Tr-type G" evidence="6">
    <location>
        <begin position="1"/>
        <end position="292"/>
    </location>
</feature>
<dbReference type="InterPro" id="IPR020568">
    <property type="entry name" value="Ribosomal_Su5_D2-typ_SF"/>
</dbReference>
<keyword evidence="4" id="KW-0342">GTP-binding</keyword>
<organism evidence="7 8">
    <name type="scientific">Hondaea fermentalgiana</name>
    <dbReference type="NCBI Taxonomy" id="2315210"/>
    <lineage>
        <taxon>Eukaryota</taxon>
        <taxon>Sar</taxon>
        <taxon>Stramenopiles</taxon>
        <taxon>Bigyra</taxon>
        <taxon>Labyrinthulomycetes</taxon>
        <taxon>Thraustochytrida</taxon>
        <taxon>Thraustochytriidae</taxon>
        <taxon>Hondaea</taxon>
    </lineage>
</organism>
<dbReference type="PROSITE" id="PS00301">
    <property type="entry name" value="G_TR_1"/>
    <property type="match status" value="1"/>
</dbReference>
<dbReference type="GO" id="GO:0003924">
    <property type="term" value="F:GTPase activity"/>
    <property type="evidence" value="ECO:0007669"/>
    <property type="project" value="InterPro"/>
</dbReference>
<dbReference type="InterPro" id="IPR009022">
    <property type="entry name" value="EFG_III"/>
</dbReference>
<dbReference type="InterPro" id="IPR014721">
    <property type="entry name" value="Ribsml_uS5_D2-typ_fold_subgr"/>
</dbReference>
<dbReference type="SMART" id="SM00838">
    <property type="entry name" value="EFG_C"/>
    <property type="match status" value="1"/>
</dbReference>
<dbReference type="Gene3D" id="3.30.70.870">
    <property type="entry name" value="Elongation Factor G (Translational Gtpase), domain 3"/>
    <property type="match status" value="1"/>
</dbReference>
<feature type="compositionally biased region" description="Polar residues" evidence="5">
    <location>
        <begin position="569"/>
        <end position="580"/>
    </location>
</feature>
<sequence>MLRNIGILAHIDAGKTTVTERMLYYSGEVSHIGEVHDGDTVMDYLDQERERGITINSASTSFEWRNHTLNLIDTPGHVDFTVEVERAVRALDGAVVLYDAVSGVQAQSETVWVQARRYGVPRIAFVNKMDRDGANMERVMDMIEDRFGVSTLCLQHPYFVPDDFGGQTFRGVIDLIRERVLVWDQSKESKTFEEHPLSFLPEEVASKAVLGRATLAEQLAGLDDQFFDVYIEADEAGKVEEIDEHYIRHAVRRVCINQDELAAVPVLCGSALKNTGVQTLLDAVLDYLPNPMESVGAMELAINNEELARAGGSKKKAAAKKKSNDSTALVFKVQHDPNRGALAYVRVYEGKMENKKQYHNVSLAHAAADGMVSLGTITGNAKNRRDAKSALPLRERVQGVLRAYANEFEQIEAISAGDIGILCGLKGVRTGDTLSSNAKRASLRGVDIPPPVFSAAIELESISDEPKLLESLEILLRDDPSLNVVQDDETGQLLLYGMGELHLDIAVTKLQRDFKVPCELGRVRVAYRETLRDAVEASGSYTQNQPSESARSSEDEDADGGDAAEQQRESAGNAGTTTVTLRVRPHPDGINAPVRLLPDPADSSAQESRIRFRTPGAGAESQWTLRVDQEKALRSGVIDTFQRGPLLGYPVQGVEVEIVENHCEANSSAPPPSLRAAATRASMAILNKAQAGLLEPVADVIIVVPDDDIGSVIGDLSSNERRGQIKDVQAETTSDSVVHMAKSSIHASVPLEGLIGYSTVLRSMTAGEGNFSLTVAGYTEVSETYASKIISHL</sequence>
<dbReference type="Gene3D" id="3.30.230.10">
    <property type="match status" value="1"/>
</dbReference>
<dbReference type="Gene3D" id="3.30.70.240">
    <property type="match status" value="1"/>
</dbReference>
<proteinExistence type="predicted"/>
<dbReference type="CDD" id="cd03713">
    <property type="entry name" value="EFG_mtEFG_C"/>
    <property type="match status" value="1"/>
</dbReference>
<keyword evidence="1" id="KW-0547">Nucleotide-binding</keyword>
<dbReference type="EMBL" id="BEYU01000052">
    <property type="protein sequence ID" value="GBG29006.1"/>
    <property type="molecule type" value="Genomic_DNA"/>
</dbReference>
<evidence type="ECO:0000256" key="5">
    <source>
        <dbReference type="SAM" id="MobiDB-lite"/>
    </source>
</evidence>
<dbReference type="SUPFAM" id="SSF54980">
    <property type="entry name" value="EF-G C-terminal domain-like"/>
    <property type="match status" value="2"/>
</dbReference>
<dbReference type="CDD" id="cd16262">
    <property type="entry name" value="EFG_III"/>
    <property type="match status" value="1"/>
</dbReference>
<dbReference type="InterPro" id="IPR009000">
    <property type="entry name" value="Transl_B-barrel_sf"/>
</dbReference>
<dbReference type="InterPro" id="IPR000640">
    <property type="entry name" value="EFG_V-like"/>
</dbReference>
<dbReference type="SUPFAM" id="SSF52540">
    <property type="entry name" value="P-loop containing nucleoside triphosphate hydrolases"/>
    <property type="match status" value="1"/>
</dbReference>
<dbReference type="Pfam" id="PF22042">
    <property type="entry name" value="EF-G_D2"/>
    <property type="match status" value="1"/>
</dbReference>
<dbReference type="AlphaFoldDB" id="A0A2R5GDH7"/>